<name>A0A0D8HLN9_9ACTN</name>
<dbReference type="UniPathway" id="UPA00252"/>
<comment type="caution">
    <text evidence="14">The sequence shown here is derived from an EMBL/GenBank/DDBJ whole genome shotgun (WGS) entry which is preliminary data.</text>
</comment>
<comment type="similarity">
    <text evidence="5 12">Belongs to the protoporphyrinogen/coproporphyrinogen oxidase family. Coproporphyrinogen III oxidase subfamily.</text>
</comment>
<reference evidence="14 15" key="1">
    <citation type="submission" date="2015-01" db="EMBL/GenBank/DDBJ databases">
        <title>Draft genome of the acidophilic iron oxidizer Acidithrix ferrooxidans strain Py-F3.</title>
        <authorList>
            <person name="Poehlein A."/>
            <person name="Eisen S."/>
            <person name="Schloemann M."/>
            <person name="Johnson B.D."/>
            <person name="Daniel R."/>
            <person name="Muehling M."/>
        </authorList>
    </citation>
    <scope>NUCLEOTIDE SEQUENCE [LARGE SCALE GENOMIC DNA]</scope>
    <source>
        <strain evidence="14 15">Py-F3</strain>
    </source>
</reference>
<evidence type="ECO:0000256" key="9">
    <source>
        <dbReference type="ARBA" id="ARBA00022827"/>
    </source>
</evidence>
<dbReference type="EC" id="1.3.3.15" evidence="6 12"/>
<dbReference type="Gene3D" id="3.90.660.20">
    <property type="entry name" value="Protoporphyrinogen oxidase, mitochondrial, domain 2"/>
    <property type="match status" value="1"/>
</dbReference>
<accession>A0A0D8HLN9</accession>
<protein>
    <recommendedName>
        <fullName evidence="7 12">Coproporphyrinogen III oxidase</fullName>
        <ecNumber evidence="6 12">1.3.3.15</ecNumber>
    </recommendedName>
</protein>
<evidence type="ECO:0000259" key="13">
    <source>
        <dbReference type="Pfam" id="PF01593"/>
    </source>
</evidence>
<keyword evidence="11 12" id="KW-0350">Heme biosynthesis</keyword>
<evidence type="ECO:0000256" key="5">
    <source>
        <dbReference type="ARBA" id="ARBA00008310"/>
    </source>
</evidence>
<dbReference type="RefSeq" id="WP_052604883.1">
    <property type="nucleotide sequence ID" value="NZ_JXYS01000026.1"/>
</dbReference>
<dbReference type="Pfam" id="PF01593">
    <property type="entry name" value="Amino_oxidase"/>
    <property type="match status" value="1"/>
</dbReference>
<keyword evidence="9 12" id="KW-0274">FAD</keyword>
<evidence type="ECO:0000256" key="4">
    <source>
        <dbReference type="ARBA" id="ARBA00004744"/>
    </source>
</evidence>
<dbReference type="EMBL" id="JXYS01000026">
    <property type="protein sequence ID" value="KJF18011.1"/>
    <property type="molecule type" value="Genomic_DNA"/>
</dbReference>
<dbReference type="STRING" id="1280514.AXFE_11080"/>
<dbReference type="GO" id="GO:0005737">
    <property type="term" value="C:cytoplasm"/>
    <property type="evidence" value="ECO:0007669"/>
    <property type="project" value="UniProtKB-SubCell"/>
</dbReference>
<comment type="catalytic activity">
    <reaction evidence="1">
        <text>coproporphyrinogen III + 3 O2 = coproporphyrin III + 3 H2O2</text>
        <dbReference type="Rhea" id="RHEA:43436"/>
        <dbReference type="ChEBI" id="CHEBI:15379"/>
        <dbReference type="ChEBI" id="CHEBI:16240"/>
        <dbReference type="ChEBI" id="CHEBI:57309"/>
        <dbReference type="ChEBI" id="CHEBI:131725"/>
        <dbReference type="EC" id="1.3.3.15"/>
    </reaction>
    <physiologicalReaction direction="left-to-right" evidence="1">
        <dbReference type="Rhea" id="RHEA:43437"/>
    </physiologicalReaction>
</comment>
<evidence type="ECO:0000256" key="6">
    <source>
        <dbReference type="ARBA" id="ARBA00012402"/>
    </source>
</evidence>
<dbReference type="InterPro" id="IPR002937">
    <property type="entry name" value="Amino_oxidase"/>
</dbReference>
<dbReference type="InterPro" id="IPR050464">
    <property type="entry name" value="Zeta_carotene_desat/Oxidored"/>
</dbReference>
<proteinExistence type="inferred from homology"/>
<dbReference type="InterPro" id="IPR004572">
    <property type="entry name" value="Protoporphyrinogen_oxidase"/>
</dbReference>
<dbReference type="GO" id="GO:0004729">
    <property type="term" value="F:oxygen-dependent protoporphyrinogen oxidase activity"/>
    <property type="evidence" value="ECO:0007669"/>
    <property type="project" value="UniProtKB-UniRule"/>
</dbReference>
<dbReference type="Proteomes" id="UP000032360">
    <property type="component" value="Unassembled WGS sequence"/>
</dbReference>
<feature type="domain" description="Amine oxidase" evidence="13">
    <location>
        <begin position="10"/>
        <end position="472"/>
    </location>
</feature>
<dbReference type="GO" id="GO:0006783">
    <property type="term" value="P:heme biosynthetic process"/>
    <property type="evidence" value="ECO:0007669"/>
    <property type="project" value="UniProtKB-UniRule"/>
</dbReference>
<keyword evidence="10 12" id="KW-0560">Oxidoreductase</keyword>
<dbReference type="Gene3D" id="1.10.3110.10">
    <property type="entry name" value="protoporphyrinogen ix oxidase, domain 3"/>
    <property type="match status" value="1"/>
</dbReference>
<keyword evidence="15" id="KW-1185">Reference proteome</keyword>
<dbReference type="SUPFAM" id="SSF51905">
    <property type="entry name" value="FAD/NAD(P)-binding domain"/>
    <property type="match status" value="1"/>
</dbReference>
<keyword evidence="12" id="KW-0963">Cytoplasm</keyword>
<sequence length="481" mass="50584">MNYLVVGAGITGIAASIELISLGVDPTKITLIEAQDRCGGKIRSKMIAGISIDVGPDSFLTRSQAGIDLAKKLNILDQVVRPSTFSATIFAKGRLHDVPSGIMLGVPVDIRAFLGSASMLSLKGRLRAGLDFVLPKTKIGDDATISHLIRARFGHEVDELLVDPMVGGINAGSTKYLGLASVAPAFLKSYNSQSGRSLAKSLIKIAPPKPSADGTKSEIPFASFGGGLETLVQGGVAHLLKEGATIMTSTQAIALASDGIKFHVRTKSTAIATENDSEIAQELSADALILALPAPQATTLLGGVSQAVAELIGRIDYSQVGIVLLAYKKGSFKAPLKGSGVLVPKINNRLITAITFASRKWSHLDNSGLEILKVSIGRHRDTRFESMSDEDLTRAVSQEVGEVLGATVAPIESVVFRWKDALAQYRPFHSQLVASAREELSKVGAIEICGAAYDGVGLPSCIESGQKAAQRLHATVGANDL</sequence>
<comment type="cofactor">
    <cofactor evidence="2 12">
        <name>FAD</name>
        <dbReference type="ChEBI" id="CHEBI:57692"/>
    </cofactor>
</comment>
<evidence type="ECO:0000313" key="15">
    <source>
        <dbReference type="Proteomes" id="UP000032360"/>
    </source>
</evidence>
<keyword evidence="8 12" id="KW-0285">Flavoprotein</keyword>
<dbReference type="Gene3D" id="3.50.50.60">
    <property type="entry name" value="FAD/NAD(P)-binding domain"/>
    <property type="match status" value="1"/>
</dbReference>
<dbReference type="OrthoDB" id="4496419at2"/>
<evidence type="ECO:0000256" key="1">
    <source>
        <dbReference type="ARBA" id="ARBA00001755"/>
    </source>
</evidence>
<organism evidence="14 15">
    <name type="scientific">Acidithrix ferrooxidans</name>
    <dbReference type="NCBI Taxonomy" id="1280514"/>
    <lineage>
        <taxon>Bacteria</taxon>
        <taxon>Bacillati</taxon>
        <taxon>Actinomycetota</taxon>
        <taxon>Acidimicrobiia</taxon>
        <taxon>Acidimicrobiales</taxon>
        <taxon>Acidimicrobiaceae</taxon>
        <taxon>Acidithrix</taxon>
    </lineage>
</organism>
<dbReference type="PANTHER" id="PTHR42923">
    <property type="entry name" value="PROTOPORPHYRINOGEN OXIDASE"/>
    <property type="match status" value="1"/>
</dbReference>
<evidence type="ECO:0000256" key="12">
    <source>
        <dbReference type="RuleBase" id="RU364052"/>
    </source>
</evidence>
<evidence type="ECO:0000256" key="3">
    <source>
        <dbReference type="ARBA" id="ARBA00002185"/>
    </source>
</evidence>
<evidence type="ECO:0000256" key="2">
    <source>
        <dbReference type="ARBA" id="ARBA00001974"/>
    </source>
</evidence>
<evidence type="ECO:0000256" key="7">
    <source>
        <dbReference type="ARBA" id="ARBA00019046"/>
    </source>
</evidence>
<dbReference type="AlphaFoldDB" id="A0A0D8HLN9"/>
<evidence type="ECO:0000256" key="8">
    <source>
        <dbReference type="ARBA" id="ARBA00022630"/>
    </source>
</evidence>
<evidence type="ECO:0000256" key="11">
    <source>
        <dbReference type="ARBA" id="ARBA00023133"/>
    </source>
</evidence>
<evidence type="ECO:0000256" key="10">
    <source>
        <dbReference type="ARBA" id="ARBA00023002"/>
    </source>
</evidence>
<dbReference type="SUPFAM" id="SSF54373">
    <property type="entry name" value="FAD-linked reductases, C-terminal domain"/>
    <property type="match status" value="1"/>
</dbReference>
<comment type="pathway">
    <text evidence="4 12">Porphyrin-containing compound metabolism; protoheme biosynthesis.</text>
</comment>
<dbReference type="PANTHER" id="PTHR42923:SF3">
    <property type="entry name" value="PROTOPORPHYRINOGEN OXIDASE"/>
    <property type="match status" value="1"/>
</dbReference>
<comment type="subcellular location">
    <subcellularLocation>
        <location evidence="12">Cytoplasm</location>
    </subcellularLocation>
</comment>
<dbReference type="InterPro" id="IPR036188">
    <property type="entry name" value="FAD/NAD-bd_sf"/>
</dbReference>
<dbReference type="NCBIfam" id="TIGR00562">
    <property type="entry name" value="proto_IX_ox"/>
    <property type="match status" value="1"/>
</dbReference>
<comment type="function">
    <text evidence="3 12">Involved in coproporphyrin-dependent heme b biosynthesis. Catalyzes the oxidation of coproporphyrinogen III to coproporphyrin III.</text>
</comment>
<evidence type="ECO:0000313" key="14">
    <source>
        <dbReference type="EMBL" id="KJF18011.1"/>
    </source>
</evidence>
<gene>
    <name evidence="14" type="primary">hemY1</name>
    <name evidence="14" type="ORF">AXFE_11080</name>
</gene>